<evidence type="ECO:0000313" key="2">
    <source>
        <dbReference type="Proteomes" id="UP001595526"/>
    </source>
</evidence>
<organism evidence="1 2">
    <name type="scientific">Parapedobacter deserti</name>
    <dbReference type="NCBI Taxonomy" id="1912957"/>
    <lineage>
        <taxon>Bacteria</taxon>
        <taxon>Pseudomonadati</taxon>
        <taxon>Bacteroidota</taxon>
        <taxon>Sphingobacteriia</taxon>
        <taxon>Sphingobacteriales</taxon>
        <taxon>Sphingobacteriaceae</taxon>
        <taxon>Parapedobacter</taxon>
    </lineage>
</organism>
<dbReference type="InterPro" id="IPR004465">
    <property type="entry name" value="RNR_NrdI"/>
</dbReference>
<protein>
    <submittedName>
        <fullName evidence="1">Class Ib ribonucleoside-diphosphate reductase assembly flavoprotein NrdI</fullName>
    </submittedName>
</protein>
<comment type="caution">
    <text evidence="1">The sequence shown here is derived from an EMBL/GenBank/DDBJ whole genome shotgun (WGS) entry which is preliminary data.</text>
</comment>
<dbReference type="CDD" id="cd02947">
    <property type="entry name" value="TRX_family"/>
    <property type="match status" value="1"/>
</dbReference>
<proteinExistence type="predicted"/>
<gene>
    <name evidence="1" type="primary">nrdI</name>
    <name evidence="1" type="ORF">ACFOET_17075</name>
</gene>
<dbReference type="PANTHER" id="PTHR37297">
    <property type="entry name" value="PROTEIN NRDI"/>
    <property type="match status" value="1"/>
</dbReference>
<dbReference type="InterPro" id="IPR029039">
    <property type="entry name" value="Flavoprotein-like_sf"/>
</dbReference>
<evidence type="ECO:0000313" key="1">
    <source>
        <dbReference type="EMBL" id="MFC3199338.1"/>
    </source>
</evidence>
<sequence length="219" mass="24601">MLIIFASRTGNVRRFVNKAAERSVLRLRTCELPNIIPFQKAHLVTYTDPSGTIPPMVVSFLNQNHHKILSVSGSGNRNWGRDFAAAVDRIYQQYGIPINLKFELSGTPGEVQNFIDYINNKPETMETNLQIIKFQTDSCATCATVARALDTYGISYRDVNPFDHPDMATQYRVKSVPTVVVTEGKSEILRMVGYKPEIIEQISHLYGFGGDRQAQTADI</sequence>
<dbReference type="InterPro" id="IPR036249">
    <property type="entry name" value="Thioredoxin-like_sf"/>
</dbReference>
<dbReference type="SUPFAM" id="SSF52833">
    <property type="entry name" value="Thioredoxin-like"/>
    <property type="match status" value="1"/>
</dbReference>
<dbReference type="PANTHER" id="PTHR37297:SF1">
    <property type="entry name" value="PROTEIN NRDI"/>
    <property type="match status" value="1"/>
</dbReference>
<dbReference type="SUPFAM" id="SSF52218">
    <property type="entry name" value="Flavoproteins"/>
    <property type="match status" value="1"/>
</dbReference>
<dbReference type="Pfam" id="PF07972">
    <property type="entry name" value="Flavodoxin_NdrI"/>
    <property type="match status" value="1"/>
</dbReference>
<dbReference type="Proteomes" id="UP001595526">
    <property type="component" value="Unassembled WGS sequence"/>
</dbReference>
<dbReference type="Gene3D" id="3.40.30.10">
    <property type="entry name" value="Glutaredoxin"/>
    <property type="match status" value="1"/>
</dbReference>
<dbReference type="RefSeq" id="WP_379024846.1">
    <property type="nucleotide sequence ID" value="NZ_JBHRTA010000038.1"/>
</dbReference>
<accession>A0ABV7JML0</accession>
<dbReference type="Gene3D" id="3.40.50.360">
    <property type="match status" value="1"/>
</dbReference>
<name>A0ABV7JML0_9SPHI</name>
<dbReference type="NCBIfam" id="TIGR00333">
    <property type="entry name" value="nrdI"/>
    <property type="match status" value="1"/>
</dbReference>
<keyword evidence="2" id="KW-1185">Reference proteome</keyword>
<dbReference type="EMBL" id="JBHRTA010000038">
    <property type="protein sequence ID" value="MFC3199338.1"/>
    <property type="molecule type" value="Genomic_DNA"/>
</dbReference>
<reference evidence="2" key="1">
    <citation type="journal article" date="2019" name="Int. J. Syst. Evol. Microbiol.">
        <title>The Global Catalogue of Microorganisms (GCM) 10K type strain sequencing project: providing services to taxonomists for standard genome sequencing and annotation.</title>
        <authorList>
            <consortium name="The Broad Institute Genomics Platform"/>
            <consortium name="The Broad Institute Genome Sequencing Center for Infectious Disease"/>
            <person name="Wu L."/>
            <person name="Ma J."/>
        </authorList>
    </citation>
    <scope>NUCLEOTIDE SEQUENCE [LARGE SCALE GENOMIC DNA]</scope>
    <source>
        <strain evidence="2">KCTC 52416</strain>
    </source>
</reference>